<keyword evidence="3" id="KW-1185">Reference proteome</keyword>
<dbReference type="PANTHER" id="PTHR46599">
    <property type="entry name" value="PIGGYBAC TRANSPOSABLE ELEMENT-DERIVED PROTEIN 4"/>
    <property type="match status" value="1"/>
</dbReference>
<dbReference type="PANTHER" id="PTHR46599:SF3">
    <property type="entry name" value="PIGGYBAC TRANSPOSABLE ELEMENT-DERIVED PROTEIN 4"/>
    <property type="match status" value="1"/>
</dbReference>
<dbReference type="Proteomes" id="UP001162156">
    <property type="component" value="Unassembled WGS sequence"/>
</dbReference>
<dbReference type="Pfam" id="PF13843">
    <property type="entry name" value="DDE_Tnp_1_7"/>
    <property type="match status" value="1"/>
</dbReference>
<feature type="domain" description="PiggyBac transposable element-derived protein" evidence="1">
    <location>
        <begin position="82"/>
        <end position="260"/>
    </location>
</feature>
<dbReference type="AlphaFoldDB" id="A0AAV8X2X1"/>
<evidence type="ECO:0000313" key="2">
    <source>
        <dbReference type="EMBL" id="KAJ8932841.1"/>
    </source>
</evidence>
<protein>
    <recommendedName>
        <fullName evidence="1">PiggyBac transposable element-derived protein domain-containing protein</fullName>
    </recommendedName>
</protein>
<comment type="caution">
    <text evidence="2">The sequence shown here is derived from an EMBL/GenBank/DDBJ whole genome shotgun (WGS) entry which is preliminary data.</text>
</comment>
<name>A0AAV8X2X1_9CUCU</name>
<evidence type="ECO:0000313" key="3">
    <source>
        <dbReference type="Proteomes" id="UP001162156"/>
    </source>
</evidence>
<gene>
    <name evidence="2" type="ORF">NQ314_014400</name>
</gene>
<sequence length="261" mass="30481">MVLTTLDITGSVDVAIVAKLIPPDVTEPENIVNVANGVPPKKKQKKIEVPRIKWQNIDLKPTLHEFDNEKSGVQLQLTQSPSPLDIFESFFTNDFTQKIVDETNRYHDYTITESEIPNASRHNQWKNTDLNEFFVFLGLSLLMPLVYIQRLNDYWSKDLIIETPMFHQVISRDRYLSLLSKMHFCDNTNVNANDRLFKIRLVIDHFRNVFKTGMCPFQNIAIDESLVLFKGRISFRQYIPSKRHRFGIKFFVLADCETGYY</sequence>
<evidence type="ECO:0000259" key="1">
    <source>
        <dbReference type="Pfam" id="PF13843"/>
    </source>
</evidence>
<organism evidence="2 3">
    <name type="scientific">Rhamnusium bicolor</name>
    <dbReference type="NCBI Taxonomy" id="1586634"/>
    <lineage>
        <taxon>Eukaryota</taxon>
        <taxon>Metazoa</taxon>
        <taxon>Ecdysozoa</taxon>
        <taxon>Arthropoda</taxon>
        <taxon>Hexapoda</taxon>
        <taxon>Insecta</taxon>
        <taxon>Pterygota</taxon>
        <taxon>Neoptera</taxon>
        <taxon>Endopterygota</taxon>
        <taxon>Coleoptera</taxon>
        <taxon>Polyphaga</taxon>
        <taxon>Cucujiformia</taxon>
        <taxon>Chrysomeloidea</taxon>
        <taxon>Cerambycidae</taxon>
        <taxon>Lepturinae</taxon>
        <taxon>Rhagiini</taxon>
        <taxon>Rhamnusium</taxon>
    </lineage>
</organism>
<accession>A0AAV8X2X1</accession>
<proteinExistence type="predicted"/>
<reference evidence="2" key="1">
    <citation type="journal article" date="2023" name="Insect Mol. Biol.">
        <title>Genome sequencing provides insights into the evolution of gene families encoding plant cell wall-degrading enzymes in longhorned beetles.</title>
        <authorList>
            <person name="Shin N.R."/>
            <person name="Okamura Y."/>
            <person name="Kirsch R."/>
            <person name="Pauchet Y."/>
        </authorList>
    </citation>
    <scope>NUCLEOTIDE SEQUENCE</scope>
    <source>
        <strain evidence="2">RBIC_L_NR</strain>
    </source>
</reference>
<dbReference type="InterPro" id="IPR029526">
    <property type="entry name" value="PGBD"/>
</dbReference>
<dbReference type="EMBL" id="JANEYF010003960">
    <property type="protein sequence ID" value="KAJ8932841.1"/>
    <property type="molecule type" value="Genomic_DNA"/>
</dbReference>